<accession>A0A974WDW6</accession>
<reference evidence="1" key="1">
    <citation type="submission" date="2021-02" db="EMBL/GenBank/DDBJ databases">
        <title>Fulvivirga sp. S481 isolated from sea water.</title>
        <authorList>
            <person name="Bae S.S."/>
            <person name="Baek K."/>
        </authorList>
    </citation>
    <scope>NUCLEOTIDE SEQUENCE</scope>
    <source>
        <strain evidence="1">S481</strain>
    </source>
</reference>
<name>A0A974WDW6_9BACT</name>
<dbReference type="RefSeq" id="WP_205720664.1">
    <property type="nucleotide sequence ID" value="NZ_CP070608.1"/>
</dbReference>
<gene>
    <name evidence="1" type="ORF">JR347_11055</name>
</gene>
<dbReference type="EMBL" id="CP070608">
    <property type="protein sequence ID" value="QSE96151.1"/>
    <property type="molecule type" value="Genomic_DNA"/>
</dbReference>
<dbReference type="KEGG" id="fuv:JR347_11055"/>
<keyword evidence="2" id="KW-1185">Reference proteome</keyword>
<sequence>MARATLEIVDVLRKTATKLASSNNYQWGHMGSCNCGFLAQEITHYSSSDIHSRAMQKYGDWNEQLNDYCPTSGLLMDDLITTMLDFGFDSDDLKHLEKLSDKNVLQKLPVEERYLSHNRKADVVKYLKTWASMLEEQLIENINIEKETIKKPLKKVSIAATIA</sequence>
<protein>
    <submittedName>
        <fullName evidence="1">Uncharacterized protein</fullName>
    </submittedName>
</protein>
<evidence type="ECO:0000313" key="1">
    <source>
        <dbReference type="EMBL" id="QSE96151.1"/>
    </source>
</evidence>
<evidence type="ECO:0000313" key="2">
    <source>
        <dbReference type="Proteomes" id="UP000662783"/>
    </source>
</evidence>
<proteinExistence type="predicted"/>
<dbReference type="Proteomes" id="UP000662783">
    <property type="component" value="Chromosome"/>
</dbReference>
<organism evidence="1 2">
    <name type="scientific">Fulvivirga lutea</name>
    <dbReference type="NCBI Taxonomy" id="2810512"/>
    <lineage>
        <taxon>Bacteria</taxon>
        <taxon>Pseudomonadati</taxon>
        <taxon>Bacteroidota</taxon>
        <taxon>Cytophagia</taxon>
        <taxon>Cytophagales</taxon>
        <taxon>Fulvivirgaceae</taxon>
        <taxon>Fulvivirga</taxon>
    </lineage>
</organism>
<dbReference type="AlphaFoldDB" id="A0A974WDW6"/>